<dbReference type="RefSeq" id="WP_318242598.1">
    <property type="nucleotide sequence ID" value="NZ_JAUEQX010000009.1"/>
</dbReference>
<organism evidence="1 2">
    <name type="scientific">Kluyvera cryocrescens</name>
    <name type="common">Kluyvera citrophila</name>
    <dbReference type="NCBI Taxonomy" id="580"/>
    <lineage>
        <taxon>Bacteria</taxon>
        <taxon>Pseudomonadati</taxon>
        <taxon>Pseudomonadota</taxon>
        <taxon>Gammaproteobacteria</taxon>
        <taxon>Enterobacterales</taxon>
        <taxon>Enterobacteriaceae</taxon>
        <taxon>Kluyvera</taxon>
    </lineage>
</organism>
<dbReference type="EMBL" id="JAUEQX010000009">
    <property type="protein sequence ID" value="MDW3777644.1"/>
    <property type="molecule type" value="Genomic_DNA"/>
</dbReference>
<accession>A0AAW9C7N6</accession>
<name>A0AAW9C7N6_KLUCR</name>
<gene>
    <name evidence="1" type="ORF">QWU01_12585</name>
</gene>
<sequence>MSNLFSRPENEAYLIAELTHDVECLLSILRSINEIEDPHTKSYLVDASELIGTGLLKKLEHNERIEDGQ</sequence>
<proteinExistence type="predicted"/>
<reference evidence="1" key="1">
    <citation type="journal article" date="2023" name="J Glob Antimicrob Resist">
        <title>Emergence of NDM-1 and KPC-3 carbapenemases in Kluyvera cryocrescens: Investigating genetic heterogeneity and acquisition routes of blaNDM-1 in Enterobacterales species in Portugal.</title>
        <authorList>
            <person name="Loiodice M."/>
            <person name="Ribeiro M."/>
            <person name="Peixe L."/>
            <person name="Novais A."/>
        </authorList>
    </citation>
    <scope>NUCLEOTIDE SEQUENCE</scope>
    <source>
        <strain evidence="1">K629</strain>
    </source>
</reference>
<protein>
    <submittedName>
        <fullName evidence="1">Uncharacterized protein</fullName>
    </submittedName>
</protein>
<evidence type="ECO:0000313" key="2">
    <source>
        <dbReference type="Proteomes" id="UP001276300"/>
    </source>
</evidence>
<dbReference type="AlphaFoldDB" id="A0AAW9C7N6"/>
<evidence type="ECO:0000313" key="1">
    <source>
        <dbReference type="EMBL" id="MDW3777644.1"/>
    </source>
</evidence>
<dbReference type="Proteomes" id="UP001276300">
    <property type="component" value="Unassembled WGS sequence"/>
</dbReference>
<comment type="caution">
    <text evidence="1">The sequence shown here is derived from an EMBL/GenBank/DDBJ whole genome shotgun (WGS) entry which is preliminary data.</text>
</comment>